<reference evidence="2 3" key="1">
    <citation type="submission" date="2024-02" db="EMBL/GenBank/DDBJ databases">
        <title>Winogradskyella poriferorum JCM 12885.</title>
        <authorList>
            <person name="Zhang D.-F."/>
            <person name="Fu Z.-Y."/>
        </authorList>
    </citation>
    <scope>NUCLEOTIDE SEQUENCE [LARGE SCALE GENOMIC DNA]</scope>
    <source>
        <strain evidence="2 3">JCM 12885</strain>
    </source>
</reference>
<comment type="caution">
    <text evidence="2">The sequence shown here is derived from an EMBL/GenBank/DDBJ whole genome shotgun (WGS) entry which is preliminary data.</text>
</comment>
<keyword evidence="2" id="KW-0808">Transferase</keyword>
<dbReference type="RefSeq" id="WP_331811052.1">
    <property type="nucleotide sequence ID" value="NZ_JAZHOU010000007.1"/>
</dbReference>
<dbReference type="GO" id="GO:0016757">
    <property type="term" value="F:glycosyltransferase activity"/>
    <property type="evidence" value="ECO:0007669"/>
    <property type="project" value="UniProtKB-KW"/>
</dbReference>
<dbReference type="PANTHER" id="PTHR12526:SF630">
    <property type="entry name" value="GLYCOSYLTRANSFERASE"/>
    <property type="match status" value="1"/>
</dbReference>
<name>A0ABU7W8Q5_9FLAO</name>
<dbReference type="Proteomes" id="UP001356704">
    <property type="component" value="Unassembled WGS sequence"/>
</dbReference>
<sequence length="372" mass="42520">MKFLIITHVQHVLNEGKYYGYAPYINEMNIWLSHVEDVEVIAPLKQGEVSAIETFYQHSNLKFSAIPSIEFTSAKLIVSSFFKLPIILFKIIKACKSADHIHLRCPGNIGLLGVFVQIFFPNKIKTAKYAGNWDPKSQQPVSYRIQKWILKNTFLSKNISALVYGRWPNQTKNVLPFFTASFYDSEINKVSKKEKAHTYRFVFVGSLVEGKQPLKAIKIVEALKHKGYDVVLNIYGDGSLKQSLENYVANNDLQHIVHFHGNVDKETIKTAFNNSDFCILLSKSEGWPKAIAEAMFFGVIPIATKVSCVPWMLNDGKRGILVDDNVEVATAKVIDFIEKEDFKTVIKEAKSWSQRYTLDYFDKEIQKLLHKK</sequence>
<feature type="domain" description="Glycosyl transferase family 1" evidence="1">
    <location>
        <begin position="187"/>
        <end position="348"/>
    </location>
</feature>
<proteinExistence type="predicted"/>
<gene>
    <name evidence="2" type="ORF">V1468_15160</name>
</gene>
<organism evidence="2 3">
    <name type="scientific">Winogradskyella poriferorum</name>
    <dbReference type="NCBI Taxonomy" id="307627"/>
    <lineage>
        <taxon>Bacteria</taxon>
        <taxon>Pseudomonadati</taxon>
        <taxon>Bacteroidota</taxon>
        <taxon>Flavobacteriia</taxon>
        <taxon>Flavobacteriales</taxon>
        <taxon>Flavobacteriaceae</taxon>
        <taxon>Winogradskyella</taxon>
    </lineage>
</organism>
<evidence type="ECO:0000313" key="3">
    <source>
        <dbReference type="Proteomes" id="UP001356704"/>
    </source>
</evidence>
<dbReference type="EC" id="2.4.-.-" evidence="2"/>
<dbReference type="InterPro" id="IPR001296">
    <property type="entry name" value="Glyco_trans_1"/>
</dbReference>
<dbReference type="EMBL" id="JAZHOU010000007">
    <property type="protein sequence ID" value="MEF3080352.1"/>
    <property type="molecule type" value="Genomic_DNA"/>
</dbReference>
<protein>
    <submittedName>
        <fullName evidence="2">Glycosyltransferase</fullName>
        <ecNumber evidence="2">2.4.-.-</ecNumber>
    </submittedName>
</protein>
<keyword evidence="2" id="KW-0328">Glycosyltransferase</keyword>
<evidence type="ECO:0000259" key="1">
    <source>
        <dbReference type="Pfam" id="PF00534"/>
    </source>
</evidence>
<dbReference type="Gene3D" id="3.40.50.2000">
    <property type="entry name" value="Glycogen Phosphorylase B"/>
    <property type="match status" value="1"/>
</dbReference>
<evidence type="ECO:0000313" key="2">
    <source>
        <dbReference type="EMBL" id="MEF3080352.1"/>
    </source>
</evidence>
<dbReference type="Pfam" id="PF00534">
    <property type="entry name" value="Glycos_transf_1"/>
    <property type="match status" value="1"/>
</dbReference>
<dbReference type="PANTHER" id="PTHR12526">
    <property type="entry name" value="GLYCOSYLTRANSFERASE"/>
    <property type="match status" value="1"/>
</dbReference>
<dbReference type="SUPFAM" id="SSF53756">
    <property type="entry name" value="UDP-Glycosyltransferase/glycogen phosphorylase"/>
    <property type="match status" value="1"/>
</dbReference>
<keyword evidence="3" id="KW-1185">Reference proteome</keyword>
<accession>A0ABU7W8Q5</accession>